<comment type="caution">
    <text evidence="2">The sequence shown here is derived from an EMBL/GenBank/DDBJ whole genome shotgun (WGS) entry which is preliminary data.</text>
</comment>
<evidence type="ECO:0000313" key="3">
    <source>
        <dbReference type="Proteomes" id="UP000435112"/>
    </source>
</evidence>
<accession>A0A6A3G1T1</accession>
<feature type="region of interest" description="Disordered" evidence="1">
    <location>
        <begin position="55"/>
        <end position="77"/>
    </location>
</feature>
<reference evidence="2 3" key="1">
    <citation type="submission" date="2018-09" db="EMBL/GenBank/DDBJ databases">
        <title>Genomic investigation of the strawberry pathogen Phytophthora fragariae indicates pathogenicity is determined by transcriptional variation in three key races.</title>
        <authorList>
            <person name="Adams T.M."/>
            <person name="Armitage A.D."/>
            <person name="Sobczyk M.K."/>
            <person name="Bates H.J."/>
            <person name="Dunwell J.M."/>
            <person name="Nellist C.F."/>
            <person name="Harrison R.J."/>
        </authorList>
    </citation>
    <scope>NUCLEOTIDE SEQUENCE [LARGE SCALE GENOMIC DNA]</scope>
    <source>
        <strain evidence="2 3">SCRP324</strain>
    </source>
</reference>
<sequence length="133" mass="14229">MVSARSSSSLRLSRSCFFSSWCASSSSRSSATFASKSSSSAWDSANPLPRSLARMRAANSSRMSAQRSLQRRRHSAARVRLGPTLSAVRVVREHLRQQRRVRLVREADGVLALLGGGGGGSVRGGGCLHEVGK</sequence>
<dbReference type="EMBL" id="QXFU01013568">
    <property type="protein sequence ID" value="KAE8950706.1"/>
    <property type="molecule type" value="Genomic_DNA"/>
</dbReference>
<evidence type="ECO:0000256" key="1">
    <source>
        <dbReference type="SAM" id="MobiDB-lite"/>
    </source>
</evidence>
<protein>
    <submittedName>
        <fullName evidence="2">Uncharacterized protein</fullName>
    </submittedName>
</protein>
<name>A0A6A3G1T1_9STRA</name>
<gene>
    <name evidence="2" type="ORF">PR002_g33189</name>
</gene>
<proteinExistence type="predicted"/>
<feature type="compositionally biased region" description="Polar residues" evidence="1">
    <location>
        <begin position="58"/>
        <end position="68"/>
    </location>
</feature>
<dbReference type="Proteomes" id="UP000435112">
    <property type="component" value="Unassembled WGS sequence"/>
</dbReference>
<dbReference type="AlphaFoldDB" id="A0A6A3G1T1"/>
<organism evidence="2 3">
    <name type="scientific">Phytophthora rubi</name>
    <dbReference type="NCBI Taxonomy" id="129364"/>
    <lineage>
        <taxon>Eukaryota</taxon>
        <taxon>Sar</taxon>
        <taxon>Stramenopiles</taxon>
        <taxon>Oomycota</taxon>
        <taxon>Peronosporomycetes</taxon>
        <taxon>Peronosporales</taxon>
        <taxon>Peronosporaceae</taxon>
        <taxon>Phytophthora</taxon>
    </lineage>
</organism>
<evidence type="ECO:0000313" key="2">
    <source>
        <dbReference type="EMBL" id="KAE8950706.1"/>
    </source>
</evidence>